<dbReference type="Proteomes" id="UP000027647">
    <property type="component" value="Unassembled WGS sequence"/>
</dbReference>
<protein>
    <submittedName>
        <fullName evidence="2">Uncharacterized protein</fullName>
    </submittedName>
</protein>
<name>A0A074MEA2_ERYLO</name>
<dbReference type="STRING" id="1044.EH31_08845"/>
<accession>A0A074MEA2</accession>
<keyword evidence="1" id="KW-0732">Signal</keyword>
<dbReference type="SUPFAM" id="SSF48452">
    <property type="entry name" value="TPR-like"/>
    <property type="match status" value="1"/>
</dbReference>
<feature type="signal peptide" evidence="1">
    <location>
        <begin position="1"/>
        <end position="30"/>
    </location>
</feature>
<dbReference type="InterPro" id="IPR011990">
    <property type="entry name" value="TPR-like_helical_dom_sf"/>
</dbReference>
<dbReference type="Pfam" id="PF13432">
    <property type="entry name" value="TPR_16"/>
    <property type="match status" value="1"/>
</dbReference>
<feature type="chain" id="PRO_5001698772" evidence="1">
    <location>
        <begin position="31"/>
        <end position="143"/>
    </location>
</feature>
<sequence>MTLLQPTKLRLALIAAIGLGSVVPVAPAFAQSDNVGGEGLASAALVDGNASTAIELLQSELKEAPQDPAILINLGIAYAQTGNEAEARSHFEAALTSRQVIELDTANGRTTDSRRLARQAISMLDRGEFRPLARQTDQLTLRQ</sequence>
<dbReference type="EMBL" id="JMIW01000003">
    <property type="protein sequence ID" value="KEO90188.1"/>
    <property type="molecule type" value="Genomic_DNA"/>
</dbReference>
<reference evidence="2 3" key="1">
    <citation type="submission" date="2014-04" db="EMBL/GenBank/DDBJ databases">
        <title>A comprehensive comparison of genomes of Erythrobacter spp. strains.</title>
        <authorList>
            <person name="Zheng Q."/>
        </authorList>
    </citation>
    <scope>NUCLEOTIDE SEQUENCE [LARGE SCALE GENOMIC DNA]</scope>
    <source>
        <strain evidence="2 3">DSM 6997</strain>
    </source>
</reference>
<dbReference type="AlphaFoldDB" id="A0A074MEA2"/>
<evidence type="ECO:0000313" key="2">
    <source>
        <dbReference type="EMBL" id="KEO90188.1"/>
    </source>
</evidence>
<keyword evidence="3" id="KW-1185">Reference proteome</keyword>
<gene>
    <name evidence="2" type="ORF">EH31_08845</name>
</gene>
<organism evidence="2 3">
    <name type="scientific">Erythrobacter longus</name>
    <dbReference type="NCBI Taxonomy" id="1044"/>
    <lineage>
        <taxon>Bacteria</taxon>
        <taxon>Pseudomonadati</taxon>
        <taxon>Pseudomonadota</taxon>
        <taxon>Alphaproteobacteria</taxon>
        <taxon>Sphingomonadales</taxon>
        <taxon>Erythrobacteraceae</taxon>
        <taxon>Erythrobacter/Porphyrobacter group</taxon>
        <taxon>Erythrobacter</taxon>
    </lineage>
</organism>
<evidence type="ECO:0000313" key="3">
    <source>
        <dbReference type="Proteomes" id="UP000027647"/>
    </source>
</evidence>
<dbReference type="RefSeq" id="WP_051699072.1">
    <property type="nucleotide sequence ID" value="NZ_JMIW01000003.1"/>
</dbReference>
<dbReference type="eggNOG" id="COG0457">
    <property type="taxonomic scope" value="Bacteria"/>
</dbReference>
<evidence type="ECO:0000256" key="1">
    <source>
        <dbReference type="SAM" id="SignalP"/>
    </source>
</evidence>
<comment type="caution">
    <text evidence="2">The sequence shown here is derived from an EMBL/GenBank/DDBJ whole genome shotgun (WGS) entry which is preliminary data.</text>
</comment>
<dbReference type="OrthoDB" id="92543at2"/>
<dbReference type="Gene3D" id="1.25.40.10">
    <property type="entry name" value="Tetratricopeptide repeat domain"/>
    <property type="match status" value="1"/>
</dbReference>
<proteinExistence type="predicted"/>